<evidence type="ECO:0000256" key="1">
    <source>
        <dbReference type="ARBA" id="ARBA00004196"/>
    </source>
</evidence>
<evidence type="ECO:0000256" key="3">
    <source>
        <dbReference type="SAM" id="SignalP"/>
    </source>
</evidence>
<organism evidence="4 5">
    <name type="scientific">Hungatella hathewayi WAL-18680</name>
    <dbReference type="NCBI Taxonomy" id="742737"/>
    <lineage>
        <taxon>Bacteria</taxon>
        <taxon>Bacillati</taxon>
        <taxon>Bacillota</taxon>
        <taxon>Clostridia</taxon>
        <taxon>Lachnospirales</taxon>
        <taxon>Lachnospiraceae</taxon>
        <taxon>Hungatella</taxon>
    </lineage>
</organism>
<evidence type="ECO:0000256" key="2">
    <source>
        <dbReference type="SAM" id="MobiDB-lite"/>
    </source>
</evidence>
<dbReference type="AlphaFoldDB" id="G5IK12"/>
<dbReference type="PATRIC" id="fig|742737.3.peg.3821"/>
<reference evidence="4 5" key="1">
    <citation type="submission" date="2011-08" db="EMBL/GenBank/DDBJ databases">
        <title>The Genome Sequence of Clostridium hathewayi WAL-18680.</title>
        <authorList>
            <consortium name="The Broad Institute Genome Sequencing Platform"/>
            <person name="Earl A."/>
            <person name="Ward D."/>
            <person name="Feldgarden M."/>
            <person name="Gevers D."/>
            <person name="Finegold S.M."/>
            <person name="Summanen P.H."/>
            <person name="Molitoris D.R."/>
            <person name="Song M."/>
            <person name="Daigneault M."/>
            <person name="Allen-Vercoe E."/>
            <person name="Young S.K."/>
            <person name="Zeng Q."/>
            <person name="Gargeya S."/>
            <person name="Fitzgerald M."/>
            <person name="Haas B."/>
            <person name="Abouelleil A."/>
            <person name="Alvarado L."/>
            <person name="Arachchi H.M."/>
            <person name="Berlin A."/>
            <person name="Brown A."/>
            <person name="Chapman S.B."/>
            <person name="Chen Z."/>
            <person name="Dunbar C."/>
            <person name="Freedman E."/>
            <person name="Gearin G."/>
            <person name="Gellesch M."/>
            <person name="Goldberg J."/>
            <person name="Griggs A."/>
            <person name="Gujja S."/>
            <person name="Heiman D."/>
            <person name="Howarth C."/>
            <person name="Larson L."/>
            <person name="Lui A."/>
            <person name="MacDonald P.J.P."/>
            <person name="Montmayeur A."/>
            <person name="Murphy C."/>
            <person name="Neiman D."/>
            <person name="Pearson M."/>
            <person name="Priest M."/>
            <person name="Roberts A."/>
            <person name="Saif S."/>
            <person name="Shea T."/>
            <person name="Shenoy N."/>
            <person name="Sisk P."/>
            <person name="Stolte C."/>
            <person name="Sykes S."/>
            <person name="Wortman J."/>
            <person name="Nusbaum C."/>
            <person name="Birren B."/>
        </authorList>
    </citation>
    <scope>NUCLEOTIDE SEQUENCE [LARGE SCALE GENOMIC DNA]</scope>
    <source>
        <strain evidence="4 5">WAL-18680</strain>
    </source>
</reference>
<dbReference type="Gene3D" id="2.60.40.4270">
    <property type="entry name" value="Listeria-Bacteroides repeat domain"/>
    <property type="match status" value="2"/>
</dbReference>
<feature type="chain" id="PRO_5003478890" description="Bacterial repeat domain-containing protein" evidence="3">
    <location>
        <begin position="29"/>
        <end position="629"/>
    </location>
</feature>
<gene>
    <name evidence="4" type="ORF">HMPREF9473_03840</name>
</gene>
<dbReference type="Pfam" id="PF09479">
    <property type="entry name" value="Flg_new"/>
    <property type="match status" value="3"/>
</dbReference>
<dbReference type="OrthoDB" id="9776008at2"/>
<comment type="caution">
    <text evidence="4">The sequence shown here is derived from an EMBL/GenBank/DDBJ whole genome shotgun (WGS) entry which is preliminary data.</text>
</comment>
<dbReference type="HOGENOM" id="CLU_434622_0_0_9"/>
<dbReference type="InterPro" id="IPR013378">
    <property type="entry name" value="InlB-like_B-rpt"/>
</dbReference>
<sequence>MSMKKQLRQWVAATLVIVMTVMAPIQSAASSINNPLVQNGDAKIGMVATPSDAELEDDVELEPEIGTPSNADLMKAAPLELKSFVVKFYVDSELWDTQEIEKGGCAAEPDNPVKEGYTFLGWDTNYAYIDQNLSIKAKFTKGIFETHRVLFVDYDGRWLQSPSYVINENDAVRPAAPKREGYTFVGWDKQPYVIQKDTVITAKYREGNFKTYLLSYQSRHPQKDKEFNTIGVEWVIEGENGTPPTPVPVPGYTFNRWSTDYINVTKDSLVYARYYTGEVQTHKVEFFDYDGKSWTSPQYVVNGGDAALPPNPHRDGYAFAGWDKPLNNITAPVKIHAVYKFGERDIYTVKFYGKITGELNWILLKEEKVPVGSDAHAPAPSVNGGYVFTGWRSSYTNIQSDTNIFANYARESSVSGAERLRVFKEHIEKLELPKQLEDALFKLGEYLAKKIDGGPSTRTAIPEVYEIITAIVAFLISIYGAISAQSIKGTVTDFISSCFGESDSQTEVERINTELEEKLNEGDSEAQLPENTTDAGKEGSKAWSDAKKKIKEGRGKGINVKTETQEDAEKLLNDARPELEKKPTYSKEGTSGYEIHPAEPDVGNTKPHIKWWDWSNGKANGAEGHIYFN</sequence>
<accession>G5IK12</accession>
<dbReference type="GO" id="GO:0030313">
    <property type="term" value="C:cell envelope"/>
    <property type="evidence" value="ECO:0007669"/>
    <property type="project" value="UniProtKB-SubCell"/>
</dbReference>
<keyword evidence="3" id="KW-0732">Signal</keyword>
<evidence type="ECO:0000313" key="4">
    <source>
        <dbReference type="EMBL" id="EHI58168.1"/>
    </source>
</evidence>
<evidence type="ECO:0000313" key="5">
    <source>
        <dbReference type="Proteomes" id="UP000005384"/>
    </source>
</evidence>
<dbReference type="RefSeq" id="WP_006781831.1">
    <property type="nucleotide sequence ID" value="NZ_CP040506.1"/>
</dbReference>
<keyword evidence="5" id="KW-1185">Reference proteome</keyword>
<comment type="subcellular location">
    <subcellularLocation>
        <location evidence="1">Cell envelope</location>
    </subcellularLocation>
</comment>
<feature type="compositionally biased region" description="Basic and acidic residues" evidence="2">
    <location>
        <begin position="535"/>
        <end position="555"/>
    </location>
</feature>
<evidence type="ECO:0008006" key="6">
    <source>
        <dbReference type="Google" id="ProtNLM"/>
    </source>
</evidence>
<dbReference type="InterPro" id="IPR042229">
    <property type="entry name" value="Listeria/Bacterioides_rpt_sf"/>
</dbReference>
<name>G5IK12_9FIRM</name>
<feature type="compositionally biased region" description="Basic and acidic residues" evidence="2">
    <location>
        <begin position="563"/>
        <end position="585"/>
    </location>
</feature>
<feature type="signal peptide" evidence="3">
    <location>
        <begin position="1"/>
        <end position="28"/>
    </location>
</feature>
<dbReference type="EMBL" id="ADLN01000106">
    <property type="protein sequence ID" value="EHI58168.1"/>
    <property type="molecule type" value="Genomic_DNA"/>
</dbReference>
<protein>
    <recommendedName>
        <fullName evidence="6">Bacterial repeat domain-containing protein</fullName>
    </recommendedName>
</protein>
<proteinExistence type="predicted"/>
<feature type="region of interest" description="Disordered" evidence="2">
    <location>
        <begin position="518"/>
        <end position="605"/>
    </location>
</feature>
<dbReference type="Proteomes" id="UP000005384">
    <property type="component" value="Unassembled WGS sequence"/>
</dbReference>